<organism evidence="2 3">
    <name type="scientific">Rousettus aegyptiacus</name>
    <name type="common">Egyptian fruit bat</name>
    <name type="synonym">Pteropus aegyptiacus</name>
    <dbReference type="NCBI Taxonomy" id="9407"/>
    <lineage>
        <taxon>Eukaryota</taxon>
        <taxon>Metazoa</taxon>
        <taxon>Chordata</taxon>
        <taxon>Craniata</taxon>
        <taxon>Vertebrata</taxon>
        <taxon>Euteleostomi</taxon>
        <taxon>Mammalia</taxon>
        <taxon>Eutheria</taxon>
        <taxon>Laurasiatheria</taxon>
        <taxon>Chiroptera</taxon>
        <taxon>Yinpterochiroptera</taxon>
        <taxon>Pteropodoidea</taxon>
        <taxon>Pteropodidae</taxon>
        <taxon>Rousettinae</taxon>
        <taxon>Rousettus</taxon>
    </lineage>
</organism>
<reference evidence="2 3" key="1">
    <citation type="journal article" date="2020" name="Nature">
        <title>Six reference-quality genomes reveal evolution of bat adaptations.</title>
        <authorList>
            <person name="Jebb D."/>
            <person name="Huang Z."/>
            <person name="Pippel M."/>
            <person name="Hughes G.M."/>
            <person name="Lavrichenko K."/>
            <person name="Devanna P."/>
            <person name="Winkler S."/>
            <person name="Jermiin L.S."/>
            <person name="Skirmuntt E.C."/>
            <person name="Katzourakis A."/>
            <person name="Burkitt-Gray L."/>
            <person name="Ray D.A."/>
            <person name="Sullivan K.A.M."/>
            <person name="Roscito J.G."/>
            <person name="Kirilenko B.M."/>
            <person name="Davalos L.M."/>
            <person name="Corthals A.P."/>
            <person name="Power M.L."/>
            <person name="Jones G."/>
            <person name="Ransome R.D."/>
            <person name="Dechmann D.K.N."/>
            <person name="Locatelli A.G."/>
            <person name="Puechmaille S.J."/>
            <person name="Fedrigo O."/>
            <person name="Jarvis E.D."/>
            <person name="Hiller M."/>
            <person name="Vernes S.C."/>
            <person name="Myers E.W."/>
            <person name="Teeling E.C."/>
        </authorList>
    </citation>
    <scope>NUCLEOTIDE SEQUENCE [LARGE SCALE GENOMIC DNA]</scope>
    <source>
        <strain evidence="2">MRouAeg1</strain>
        <tissue evidence="2">Muscle</tissue>
    </source>
</reference>
<feature type="region of interest" description="Disordered" evidence="1">
    <location>
        <begin position="34"/>
        <end position="61"/>
    </location>
</feature>
<gene>
    <name evidence="2" type="ORF">HJG63_012280</name>
</gene>
<proteinExistence type="predicted"/>
<keyword evidence="3" id="KW-1185">Reference proteome</keyword>
<accession>A0A7J8F0L1</accession>
<evidence type="ECO:0000313" key="2">
    <source>
        <dbReference type="EMBL" id="KAF6441081.1"/>
    </source>
</evidence>
<evidence type="ECO:0000313" key="3">
    <source>
        <dbReference type="Proteomes" id="UP000593571"/>
    </source>
</evidence>
<comment type="caution">
    <text evidence="2">The sequence shown here is derived from an EMBL/GenBank/DDBJ whole genome shotgun (WGS) entry which is preliminary data.</text>
</comment>
<name>A0A7J8F0L1_ROUAE</name>
<dbReference type="EMBL" id="JACASE010000008">
    <property type="protein sequence ID" value="KAF6441081.1"/>
    <property type="molecule type" value="Genomic_DNA"/>
</dbReference>
<protein>
    <submittedName>
        <fullName evidence="2">Uncharacterized protein</fullName>
    </submittedName>
</protein>
<dbReference type="AlphaFoldDB" id="A0A7J8F0L1"/>
<dbReference type="Proteomes" id="UP000593571">
    <property type="component" value="Unassembled WGS sequence"/>
</dbReference>
<evidence type="ECO:0000256" key="1">
    <source>
        <dbReference type="SAM" id="MobiDB-lite"/>
    </source>
</evidence>
<sequence length="225" mass="24847">MCPFLREAVERRSNRSPPPPRAYFRGVGNVLWDPQNRGRATRSPFSPSSFLRDGSPKPTLLPPPPLGLQAFGRKQVLSAILPWGAGSNDVLVWVLEKQTLNKQIREQVVYLAGDPKEGRGEERGDGRDEERVLKQVNTSSNWQRTPVGSSQRPCRSCFDMLRTRTMPQLLTAVIGGSRRGRAVLGMWAEHVGAKKALGEKRQGGCQGEVGRGPAELWAGNSVCHQ</sequence>